<dbReference type="Proteomes" id="UP000256345">
    <property type="component" value="Unassembled WGS sequence"/>
</dbReference>
<protein>
    <submittedName>
        <fullName evidence="1">Uncharacterized protein</fullName>
    </submittedName>
</protein>
<evidence type="ECO:0000313" key="2">
    <source>
        <dbReference type="EMBL" id="REG29700.1"/>
    </source>
</evidence>
<sequence>MKLGEIHATLQHAASFPARLRDYTRFQIQRMLEQKDFSVATKKELQTALKLLKEQKRLMEKN</sequence>
<dbReference type="RefSeq" id="WP_047860842.1">
    <property type="nucleotide sequence ID" value="NZ_CP011509.1"/>
</dbReference>
<accession>A0AAC8QI22</accession>
<evidence type="ECO:0000313" key="1">
    <source>
        <dbReference type="EMBL" id="AKJ07954.1"/>
    </source>
</evidence>
<dbReference type="EMBL" id="CP011509">
    <property type="protein sequence ID" value="AKJ07954.1"/>
    <property type="molecule type" value="Genomic_DNA"/>
</dbReference>
<organism evidence="1 3">
    <name type="scientific">Archangium gephyra</name>
    <dbReference type="NCBI Taxonomy" id="48"/>
    <lineage>
        <taxon>Bacteria</taxon>
        <taxon>Pseudomonadati</taxon>
        <taxon>Myxococcota</taxon>
        <taxon>Myxococcia</taxon>
        <taxon>Myxococcales</taxon>
        <taxon>Cystobacterineae</taxon>
        <taxon>Archangiaceae</taxon>
        <taxon>Archangium</taxon>
    </lineage>
</organism>
<dbReference type="EMBL" id="QUMU01000007">
    <property type="protein sequence ID" value="REG29700.1"/>
    <property type="molecule type" value="Genomic_DNA"/>
</dbReference>
<dbReference type="Proteomes" id="UP000035579">
    <property type="component" value="Chromosome"/>
</dbReference>
<reference evidence="2 4" key="2">
    <citation type="submission" date="2018-08" db="EMBL/GenBank/DDBJ databases">
        <title>Genomic Encyclopedia of Archaeal and Bacterial Type Strains, Phase II (KMG-II): from individual species to whole genera.</title>
        <authorList>
            <person name="Goeker M."/>
        </authorList>
    </citation>
    <scope>NUCLEOTIDE SEQUENCE [LARGE SCALE GENOMIC DNA]</scope>
    <source>
        <strain evidence="2 4">DSM 2261</strain>
    </source>
</reference>
<name>A0AAC8QI22_9BACT</name>
<proteinExistence type="predicted"/>
<dbReference type="AlphaFoldDB" id="A0AAC8QI22"/>
<evidence type="ECO:0000313" key="4">
    <source>
        <dbReference type="Proteomes" id="UP000256345"/>
    </source>
</evidence>
<evidence type="ECO:0000313" key="3">
    <source>
        <dbReference type="Proteomes" id="UP000035579"/>
    </source>
</evidence>
<dbReference type="KEGG" id="age:AA314_09580"/>
<reference evidence="1 3" key="1">
    <citation type="submission" date="2015-05" db="EMBL/GenBank/DDBJ databases">
        <title>Genome assembly of Archangium gephyra DSM 2261.</title>
        <authorList>
            <person name="Sharma G."/>
            <person name="Subramanian S."/>
        </authorList>
    </citation>
    <scope>NUCLEOTIDE SEQUENCE [LARGE SCALE GENOMIC DNA]</scope>
    <source>
        <strain evidence="1 3">DSM 2261</strain>
    </source>
</reference>
<keyword evidence="4" id="KW-1185">Reference proteome</keyword>
<gene>
    <name evidence="1" type="ORF">AA314_09580</name>
    <name evidence="2" type="ORF">ATI61_107396</name>
</gene>